<evidence type="ECO:0000313" key="6">
    <source>
        <dbReference type="EMBL" id="EHR77580.1"/>
    </source>
</evidence>
<dbReference type="KEGG" id="tlt:OCC_10770"/>
<dbReference type="SMART" id="SM00382">
    <property type="entry name" value="AAA"/>
    <property type="match status" value="1"/>
</dbReference>
<keyword evidence="2" id="KW-0813">Transport</keyword>
<sequence>MYVIETDKLTKIYGELVAVDHIDLKVREGRIYGFLGPNGAGKTTTISMLVGLVAPTSGKAFIKGIDVQENPIEVKRIIGYLPAENGLYPHMTALENLLFFAKFYKIPKNEAEKRANELLDLVGLKEAKNKRVGEYSTGMKQRAALAQALINDPEILFLDEPTSGLDPRGAHEMRELIKELKKEGRTIFFSSHILPEVDELSDDIGIIVSGKLVAQGSKEELKQMILKDNIRILVETEEPLPDLGNFGIVKPLRENKAIIYTKDDCRKELLHFLLSLGLHVVDIHLIEPTLEEIFMKVAYGEEVI</sequence>
<dbReference type="HOGENOM" id="CLU_000604_1_2_2"/>
<keyword evidence="4" id="KW-0067">ATP-binding</keyword>
<dbReference type="InterPro" id="IPR025302">
    <property type="entry name" value="DrrA1/2-like_C"/>
</dbReference>
<dbReference type="InterPro" id="IPR003439">
    <property type="entry name" value="ABC_transporter-like_ATP-bd"/>
</dbReference>
<evidence type="ECO:0000256" key="2">
    <source>
        <dbReference type="ARBA" id="ARBA00022448"/>
    </source>
</evidence>
<dbReference type="OrthoDB" id="87732at2157"/>
<organism evidence="6 7">
    <name type="scientific">Thermococcus litoralis (strain ATCC 51850 / DSM 5473 / JCM 8560 / NS-C)</name>
    <dbReference type="NCBI Taxonomy" id="523849"/>
    <lineage>
        <taxon>Archaea</taxon>
        <taxon>Methanobacteriati</taxon>
        <taxon>Methanobacteriota</taxon>
        <taxon>Thermococci</taxon>
        <taxon>Thermococcales</taxon>
        <taxon>Thermococcaceae</taxon>
        <taxon>Thermococcus</taxon>
    </lineage>
</organism>
<evidence type="ECO:0000256" key="1">
    <source>
        <dbReference type="ARBA" id="ARBA00005417"/>
    </source>
</evidence>
<dbReference type="Gene3D" id="3.40.50.300">
    <property type="entry name" value="P-loop containing nucleotide triphosphate hydrolases"/>
    <property type="match status" value="1"/>
</dbReference>
<accession>H3ZR04</accession>
<evidence type="ECO:0000256" key="3">
    <source>
        <dbReference type="ARBA" id="ARBA00022741"/>
    </source>
</evidence>
<feature type="domain" description="ABC transporter" evidence="5">
    <location>
        <begin position="4"/>
        <end position="234"/>
    </location>
</feature>
<keyword evidence="3" id="KW-0547">Nucleotide-binding</keyword>
<dbReference type="RefSeq" id="WP_004069924.1">
    <property type="nucleotide sequence ID" value="NC_022084.1"/>
</dbReference>
<dbReference type="AlphaFoldDB" id="H3ZR04"/>
<dbReference type="Pfam" id="PF00005">
    <property type="entry name" value="ABC_tran"/>
    <property type="match status" value="1"/>
</dbReference>
<dbReference type="PaxDb" id="523849-OCC_10770"/>
<evidence type="ECO:0000313" key="7">
    <source>
        <dbReference type="Proteomes" id="UP000015502"/>
    </source>
</evidence>
<dbReference type="SUPFAM" id="SSF52540">
    <property type="entry name" value="P-loop containing nucleoside triphosphate hydrolases"/>
    <property type="match status" value="1"/>
</dbReference>
<dbReference type="GO" id="GO:0005524">
    <property type="term" value="F:ATP binding"/>
    <property type="evidence" value="ECO:0007669"/>
    <property type="project" value="UniProtKB-KW"/>
</dbReference>
<dbReference type="EMBL" id="CP006670">
    <property type="protein sequence ID" value="EHR77580.1"/>
    <property type="molecule type" value="Genomic_DNA"/>
</dbReference>
<protein>
    <submittedName>
        <fullName evidence="6">ABC transporter</fullName>
    </submittedName>
</protein>
<dbReference type="InterPro" id="IPR027417">
    <property type="entry name" value="P-loop_NTPase"/>
</dbReference>
<keyword evidence="7" id="KW-1185">Reference proteome</keyword>
<evidence type="ECO:0000259" key="5">
    <source>
        <dbReference type="PROSITE" id="PS50893"/>
    </source>
</evidence>
<name>H3ZR04_THELN</name>
<dbReference type="InterPro" id="IPR003593">
    <property type="entry name" value="AAA+_ATPase"/>
</dbReference>
<dbReference type="Proteomes" id="UP000015502">
    <property type="component" value="Chromosome"/>
</dbReference>
<dbReference type="PROSITE" id="PS50893">
    <property type="entry name" value="ABC_TRANSPORTER_2"/>
    <property type="match status" value="1"/>
</dbReference>
<evidence type="ECO:0000256" key="4">
    <source>
        <dbReference type="ARBA" id="ARBA00022840"/>
    </source>
</evidence>
<dbReference type="GO" id="GO:0016887">
    <property type="term" value="F:ATP hydrolysis activity"/>
    <property type="evidence" value="ECO:0007669"/>
    <property type="project" value="InterPro"/>
</dbReference>
<dbReference type="InterPro" id="IPR050763">
    <property type="entry name" value="ABC_transporter_ATP-binding"/>
</dbReference>
<proteinExistence type="inferred from homology"/>
<dbReference type="PANTHER" id="PTHR42711:SF5">
    <property type="entry name" value="ABC TRANSPORTER ATP-BINDING PROTEIN NATA"/>
    <property type="match status" value="1"/>
</dbReference>
<dbReference type="Pfam" id="PF13732">
    <property type="entry name" value="DrrA1-3_C"/>
    <property type="match status" value="1"/>
</dbReference>
<reference evidence="6 7" key="1">
    <citation type="journal article" date="2012" name="J. Bacteriol.">
        <title>Genome sequence of the model hyperthermophilic archaeon Thermococcus litoralis NS-C.</title>
        <authorList>
            <person name="Gardner A.F."/>
            <person name="Kumar S."/>
            <person name="Perler F.B."/>
        </authorList>
    </citation>
    <scope>NUCLEOTIDE SEQUENCE [LARGE SCALE GENOMIC DNA]</scope>
    <source>
        <strain evidence="7">ATCC 51850 / DSM 5473 / JCM 8560 / NS-C</strain>
    </source>
</reference>
<gene>
    <name evidence="6" type="ORF">OCC_10770</name>
</gene>
<comment type="similarity">
    <text evidence="1">Belongs to the ABC transporter superfamily.</text>
</comment>
<dbReference type="PANTHER" id="PTHR42711">
    <property type="entry name" value="ABC TRANSPORTER ATP-BINDING PROTEIN"/>
    <property type="match status" value="1"/>
</dbReference>
<dbReference type="STRING" id="523849.OCC_10770"/>
<dbReference type="GeneID" id="16549416"/>